<evidence type="ECO:0000313" key="1">
    <source>
        <dbReference type="EMBL" id="RBQ22574.1"/>
    </source>
</evidence>
<proteinExistence type="predicted"/>
<evidence type="ECO:0000313" key="2">
    <source>
        <dbReference type="Proteomes" id="UP000253099"/>
    </source>
</evidence>
<sequence>MEEITVYLLYIPLKEYWIIIKGDFGVKTFVIEYPNPPVLIDFSGNFEEDSLYFFT</sequence>
<name>A0A366MAD8_9EURY</name>
<dbReference type="AlphaFoldDB" id="A0A366MAD8"/>
<gene>
    <name evidence="1" type="ORF">ALNOE001_18050</name>
</gene>
<keyword evidence="2" id="KW-1185">Reference proteome</keyword>
<dbReference type="EMBL" id="NIZT01000059">
    <property type="protein sequence ID" value="RBQ22574.1"/>
    <property type="molecule type" value="Genomic_DNA"/>
</dbReference>
<reference evidence="1 2" key="1">
    <citation type="submission" date="2018-06" db="EMBL/GenBank/DDBJ databases">
        <title>Genomic insight into two independent archaeal endosymbiosis events.</title>
        <authorList>
            <person name="Lind A.E."/>
            <person name="Lewis W.H."/>
            <person name="Spang A."/>
            <person name="Guy L."/>
            <person name="Embley M.T."/>
            <person name="Ettema T.J.G."/>
        </authorList>
    </citation>
    <scope>NUCLEOTIDE SEQUENCE [LARGE SCALE GENOMIC DNA]</scope>
    <source>
        <strain evidence="1">NOE</strain>
    </source>
</reference>
<protein>
    <submittedName>
        <fullName evidence="1">Uncharacterized protein</fullName>
    </submittedName>
</protein>
<organism evidence="1 2">
    <name type="scientific">Candidatus Methanobinarius endosymbioticus</name>
    <dbReference type="NCBI Taxonomy" id="2006182"/>
    <lineage>
        <taxon>Archaea</taxon>
        <taxon>Methanobacteriati</taxon>
        <taxon>Methanobacteriota</taxon>
        <taxon>Methanomada group</taxon>
        <taxon>Methanobacteria</taxon>
        <taxon>Methanobacteriales</taxon>
        <taxon>Methanobacteriaceae</taxon>
        <taxon>Candidatus Methanobinarius</taxon>
    </lineage>
</organism>
<comment type="caution">
    <text evidence="1">The sequence shown here is derived from an EMBL/GenBank/DDBJ whole genome shotgun (WGS) entry which is preliminary data.</text>
</comment>
<accession>A0A366MAD8</accession>
<dbReference type="Proteomes" id="UP000253099">
    <property type="component" value="Unassembled WGS sequence"/>
</dbReference>